<evidence type="ECO:0000313" key="3">
    <source>
        <dbReference type="Proteomes" id="UP001164390"/>
    </source>
</evidence>
<organism evidence="2 3">
    <name type="scientific">Solicola gregarius</name>
    <dbReference type="NCBI Taxonomy" id="2908642"/>
    <lineage>
        <taxon>Bacteria</taxon>
        <taxon>Bacillati</taxon>
        <taxon>Actinomycetota</taxon>
        <taxon>Actinomycetes</taxon>
        <taxon>Propionibacteriales</taxon>
        <taxon>Nocardioidaceae</taxon>
        <taxon>Solicola</taxon>
    </lineage>
</organism>
<dbReference type="InterPro" id="IPR043129">
    <property type="entry name" value="ATPase_NBD"/>
</dbReference>
<dbReference type="SUPFAM" id="SSF53067">
    <property type="entry name" value="Actin-like ATPase domain"/>
    <property type="match status" value="1"/>
</dbReference>
<dbReference type="PANTHER" id="PTHR18964">
    <property type="entry name" value="ROK (REPRESSOR, ORF, KINASE) FAMILY"/>
    <property type="match status" value="1"/>
</dbReference>
<dbReference type="KEGG" id="sgrg:L0C25_16565"/>
<dbReference type="InterPro" id="IPR000600">
    <property type="entry name" value="ROK"/>
</dbReference>
<dbReference type="RefSeq" id="WP_271632805.1">
    <property type="nucleotide sequence ID" value="NZ_CP094970.1"/>
</dbReference>
<keyword evidence="3" id="KW-1185">Reference proteome</keyword>
<evidence type="ECO:0000313" key="2">
    <source>
        <dbReference type="EMBL" id="UYM04146.1"/>
    </source>
</evidence>
<proteinExistence type="inferred from homology"/>
<dbReference type="Proteomes" id="UP001164390">
    <property type="component" value="Chromosome"/>
</dbReference>
<dbReference type="Pfam" id="PF00480">
    <property type="entry name" value="ROK"/>
    <property type="match status" value="1"/>
</dbReference>
<comment type="similarity">
    <text evidence="1">Belongs to the ROK (NagC/XylR) family.</text>
</comment>
<protein>
    <submittedName>
        <fullName evidence="2">ROK family protein</fullName>
    </submittedName>
</protein>
<dbReference type="EMBL" id="CP094970">
    <property type="protein sequence ID" value="UYM04146.1"/>
    <property type="molecule type" value="Genomic_DNA"/>
</dbReference>
<reference evidence="2" key="1">
    <citation type="submission" date="2022-01" db="EMBL/GenBank/DDBJ databases">
        <title>Nocardioidaceae gen. sp. A5X3R13.</title>
        <authorList>
            <person name="Lopez Marin M.A."/>
            <person name="Uhlik O."/>
        </authorList>
    </citation>
    <scope>NUCLEOTIDE SEQUENCE</scope>
    <source>
        <strain evidence="2">A5X3R13</strain>
    </source>
</reference>
<accession>A0AA46TFH4</accession>
<sequence>MTSDARDLVLAIDVGGTTIKSEIVDGDDRVVATSRVPTPHGVAALDAITDAGSGLIASLPADDRDRVTRAAVGLPGIVDRTRGVGVMSGNVGWRDLQIAEPLRTRWKIPVAIDHDVTLAGWAEWRQGAGRGVDDVCFVSIGTGIAAALVVGGRLVRGGASQAGELGHTPSRTGDRPCGCGGRGCLETIASASAIEQAYAERTGSPRVPAEDVIARRGSDPIASDVWSEAIAALADGLTHVTHAVSPSRVVLGGGLSGAGDVLTTAVHDAIAARTRVVGVPDVMTGAFGARAGIVGVALLARVGSTDNEA</sequence>
<dbReference type="Gene3D" id="3.30.420.40">
    <property type="match status" value="2"/>
</dbReference>
<dbReference type="AlphaFoldDB" id="A0AA46TFH4"/>
<evidence type="ECO:0000256" key="1">
    <source>
        <dbReference type="ARBA" id="ARBA00006479"/>
    </source>
</evidence>
<dbReference type="PANTHER" id="PTHR18964:SF149">
    <property type="entry name" value="BIFUNCTIONAL UDP-N-ACETYLGLUCOSAMINE 2-EPIMERASE_N-ACETYLMANNOSAMINE KINASE"/>
    <property type="match status" value="1"/>
</dbReference>
<gene>
    <name evidence="2" type="ORF">L0C25_16565</name>
</gene>
<name>A0AA46TFH4_9ACTN</name>